<reference evidence="3 4" key="1">
    <citation type="journal article" date="2014" name="PLoS Genet.">
        <title>Phylogenetically driven sequencing of extremely halophilic archaea reveals strategies for static and dynamic osmo-response.</title>
        <authorList>
            <person name="Becker E.A."/>
            <person name="Seitzer P.M."/>
            <person name="Tritt A."/>
            <person name="Larsen D."/>
            <person name="Krusor M."/>
            <person name="Yao A.I."/>
            <person name="Wu D."/>
            <person name="Madern D."/>
            <person name="Eisen J.A."/>
            <person name="Darling A.E."/>
            <person name="Facciotti M.T."/>
        </authorList>
    </citation>
    <scope>NUCLEOTIDE SEQUENCE [LARGE SCALE GENOMIC DNA]</scope>
    <source>
        <strain evidence="3 4">JCM 10478</strain>
    </source>
</reference>
<dbReference type="InterPro" id="IPR052514">
    <property type="entry name" value="SAM-dependent_MTase"/>
</dbReference>
<dbReference type="PATRIC" id="fig|1227496.3.peg.1150"/>
<dbReference type="NCBIfam" id="TIGR01444">
    <property type="entry name" value="fkbM_fam"/>
    <property type="match status" value="1"/>
</dbReference>
<proteinExistence type="predicted"/>
<dbReference type="PANTHER" id="PTHR34203">
    <property type="entry name" value="METHYLTRANSFERASE, FKBM FAMILY PROTEIN"/>
    <property type="match status" value="1"/>
</dbReference>
<organism evidence="3 4">
    <name type="scientific">Natrinema versiforme JCM 10478</name>
    <dbReference type="NCBI Taxonomy" id="1227496"/>
    <lineage>
        <taxon>Archaea</taxon>
        <taxon>Methanobacteriati</taxon>
        <taxon>Methanobacteriota</taxon>
        <taxon>Stenosarchaea group</taxon>
        <taxon>Halobacteria</taxon>
        <taxon>Halobacteriales</taxon>
        <taxon>Natrialbaceae</taxon>
        <taxon>Natrinema</taxon>
    </lineage>
</organism>
<protein>
    <recommendedName>
        <fullName evidence="2">Methyltransferase FkbM domain-containing protein</fullName>
    </recommendedName>
</protein>
<sequence>MPVTLPIATRLAELYRTGGTNELARGIGDWAATHRTADLITRLFDAATLTIDSAAVKLHITEREDVFRARGHGERDVLETFVGALESDDVVWDIGANIGTYALLAAQCGAQVHAFEPGDNARDRLRANAALNDLAPTIHDYALADEDGTATLSHESRSGVRELTDGAGDPVQTRRGDGLELPSPDIVKIDVEGAELAVLEGLGDRLRDCRRCFVEVHDAADQQAVTERLERRGFEVSAPFERRILQAEREERDR</sequence>
<accession>L9Y445</accession>
<feature type="domain" description="Methyltransferase FkbM" evidence="2">
    <location>
        <begin position="93"/>
        <end position="235"/>
    </location>
</feature>
<dbReference type="Pfam" id="PF05050">
    <property type="entry name" value="Methyltransf_21"/>
    <property type="match status" value="1"/>
</dbReference>
<evidence type="ECO:0000256" key="1">
    <source>
        <dbReference type="SAM" id="MobiDB-lite"/>
    </source>
</evidence>
<dbReference type="OrthoDB" id="275825at2157"/>
<dbReference type="Proteomes" id="UP000011632">
    <property type="component" value="Unassembled WGS sequence"/>
</dbReference>
<dbReference type="AlphaFoldDB" id="L9Y445"/>
<dbReference type="InterPro" id="IPR006342">
    <property type="entry name" value="FkbM_mtfrase"/>
</dbReference>
<evidence type="ECO:0000313" key="3">
    <source>
        <dbReference type="EMBL" id="ELY68835.1"/>
    </source>
</evidence>
<dbReference type="SUPFAM" id="SSF53335">
    <property type="entry name" value="S-adenosyl-L-methionine-dependent methyltransferases"/>
    <property type="match status" value="1"/>
</dbReference>
<dbReference type="EMBL" id="AOID01000019">
    <property type="protein sequence ID" value="ELY68835.1"/>
    <property type="molecule type" value="Genomic_DNA"/>
</dbReference>
<keyword evidence="4" id="KW-1185">Reference proteome</keyword>
<dbReference type="Gene3D" id="3.40.50.150">
    <property type="entry name" value="Vaccinia Virus protein VP39"/>
    <property type="match status" value="1"/>
</dbReference>
<dbReference type="RefSeq" id="WP_006430197.1">
    <property type="nucleotide sequence ID" value="NZ_AOID01000019.1"/>
</dbReference>
<comment type="caution">
    <text evidence="3">The sequence shown here is derived from an EMBL/GenBank/DDBJ whole genome shotgun (WGS) entry which is preliminary data.</text>
</comment>
<dbReference type="InterPro" id="IPR029063">
    <property type="entry name" value="SAM-dependent_MTases_sf"/>
</dbReference>
<name>L9Y445_9EURY</name>
<feature type="region of interest" description="Disordered" evidence="1">
    <location>
        <begin position="152"/>
        <end position="180"/>
    </location>
</feature>
<dbReference type="STRING" id="1227496.C489_05698"/>
<evidence type="ECO:0000259" key="2">
    <source>
        <dbReference type="Pfam" id="PF05050"/>
    </source>
</evidence>
<gene>
    <name evidence="3" type="ORF">C489_05698</name>
</gene>
<feature type="compositionally biased region" description="Basic and acidic residues" evidence="1">
    <location>
        <begin position="154"/>
        <end position="164"/>
    </location>
</feature>
<evidence type="ECO:0000313" key="4">
    <source>
        <dbReference type="Proteomes" id="UP000011632"/>
    </source>
</evidence>
<dbReference type="PANTHER" id="PTHR34203:SF15">
    <property type="entry name" value="SLL1173 PROTEIN"/>
    <property type="match status" value="1"/>
</dbReference>